<evidence type="ECO:0000256" key="1">
    <source>
        <dbReference type="ARBA" id="ARBA00022722"/>
    </source>
</evidence>
<dbReference type="Pfam" id="PF00867">
    <property type="entry name" value="XPG_I"/>
    <property type="match status" value="1"/>
</dbReference>
<evidence type="ECO:0000256" key="3">
    <source>
        <dbReference type="SAM" id="MobiDB-lite"/>
    </source>
</evidence>
<feature type="compositionally biased region" description="Basic and acidic residues" evidence="3">
    <location>
        <begin position="568"/>
        <end position="581"/>
    </location>
</feature>
<gene>
    <name evidence="5" type="ORF">Z520_00398</name>
</gene>
<dbReference type="EMBL" id="KN848062">
    <property type="protein sequence ID" value="KIY03707.1"/>
    <property type="molecule type" value="Genomic_DNA"/>
</dbReference>
<dbReference type="AlphaFoldDB" id="A0A0D2J2P1"/>
<reference evidence="5 6" key="1">
    <citation type="submission" date="2015-01" db="EMBL/GenBank/DDBJ databases">
        <title>The Genome Sequence of Fonsecaea multimorphosa CBS 102226.</title>
        <authorList>
            <consortium name="The Broad Institute Genomics Platform"/>
            <person name="Cuomo C."/>
            <person name="de Hoog S."/>
            <person name="Gorbushina A."/>
            <person name="Stielow B."/>
            <person name="Teixiera M."/>
            <person name="Abouelleil A."/>
            <person name="Chapman S.B."/>
            <person name="Priest M."/>
            <person name="Young S.K."/>
            <person name="Wortman J."/>
            <person name="Nusbaum C."/>
            <person name="Birren B."/>
        </authorList>
    </citation>
    <scope>NUCLEOTIDE SEQUENCE [LARGE SCALE GENOMIC DNA]</scope>
    <source>
        <strain evidence="5 6">CBS 102226</strain>
    </source>
</reference>
<feature type="compositionally biased region" description="Polar residues" evidence="3">
    <location>
        <begin position="802"/>
        <end position="813"/>
    </location>
</feature>
<feature type="domain" description="XPG-I" evidence="4">
    <location>
        <begin position="138"/>
        <end position="212"/>
    </location>
</feature>
<dbReference type="OrthoDB" id="2959108at2759"/>
<dbReference type="GeneID" id="27706144"/>
<dbReference type="CDD" id="cd09870">
    <property type="entry name" value="PIN_YEN1"/>
    <property type="match status" value="1"/>
</dbReference>
<sequence length="827" mass="91038">MGTQEISSGEERTNPHSEPSPILILMFVAHVSLLKEIGKGERIALSRLSIEHLQKQSRPLRIAIDAAIWNFQTQHGGQGGKNPALRTLFYRLVKLLALPIQPVFVYDGKNKPLTKRGRTVAKWYGGCVESEMSKALVSLFRFPTHVAPGEAEAECAMLQREGVVDAVMTQDVDAIMFGSGLTLRDWSKEGNGKGNHTPTHVSVLDLPRIKDLSGLDPEGMVLVALLSGGDYDEGVGGIGSMLACEIARAGFGSDLLELVRNGGEDGIREWRERLQFELETNESGYFKTKRKSIRIPDSFPDRKILGYYMNPAVTPSSEVKSLERKWINTWDGEIDIQALRDYTAEMFEWMYKPGAWKFVRAMAPALLADRLRRGAATSYLTSVDQITERRQHFVSGGIPELRVTVIPANIVGLDLDAEKDSPEYLQLLAEEENEGAEGETEKAEMDDNAPLSPSKKRKSPPWLPDAPEKMWIAQTIVEIGAREHVEQWKRIQFEINNDPKRFATRKCPKKKEVRKPKQAGGMQPGALLSYVVPANESSEPETNIAKPITSPRPRPRPKANTGAPRRPKSPELKPSQLEEGHPPTMLGYFKSVKGSQPSQDTISLHDSSSFDLVRSGGGKEDDPFMLSDEIRGDKHSRPSTSSSAETARPKILATVTQGENLCGSAVKETALTISSPDGRDSDSAVDHQPGQEGLDPDNTLSNVTRRTPRKRANKYRMLTESGAPNGSMTQPQRRIASFFKPYVRKKAPPAKGASTEEEIKTIEALPALTLGVSANSSAATHIHAIARSSLPGTWREVECESGPSTQIDPSLPSTRPPRVSIIDLTSD</sequence>
<keyword evidence="6" id="KW-1185">Reference proteome</keyword>
<dbReference type="Pfam" id="PF00752">
    <property type="entry name" value="XPG_N"/>
    <property type="match status" value="1"/>
</dbReference>
<dbReference type="PRINTS" id="PR00853">
    <property type="entry name" value="XPGRADSUPER"/>
</dbReference>
<feature type="region of interest" description="Disordered" evidence="3">
    <location>
        <begin position="502"/>
        <end position="732"/>
    </location>
</feature>
<feature type="compositionally biased region" description="Basic residues" evidence="3">
    <location>
        <begin position="502"/>
        <end position="517"/>
    </location>
</feature>
<feature type="region of interest" description="Disordered" evidence="3">
    <location>
        <begin position="789"/>
        <end position="827"/>
    </location>
</feature>
<dbReference type="SUPFAM" id="SSF47807">
    <property type="entry name" value="5' to 3' exonuclease, C-terminal subdomain"/>
    <property type="match status" value="1"/>
</dbReference>
<dbReference type="VEuPathDB" id="FungiDB:Z520_00398"/>
<dbReference type="GO" id="GO:0006281">
    <property type="term" value="P:DNA repair"/>
    <property type="evidence" value="ECO:0007669"/>
    <property type="project" value="UniProtKB-ARBA"/>
</dbReference>
<dbReference type="InterPro" id="IPR041177">
    <property type="entry name" value="GEN1_C"/>
</dbReference>
<organism evidence="5 6">
    <name type="scientific">Fonsecaea multimorphosa CBS 102226</name>
    <dbReference type="NCBI Taxonomy" id="1442371"/>
    <lineage>
        <taxon>Eukaryota</taxon>
        <taxon>Fungi</taxon>
        <taxon>Dikarya</taxon>
        <taxon>Ascomycota</taxon>
        <taxon>Pezizomycotina</taxon>
        <taxon>Eurotiomycetes</taxon>
        <taxon>Chaetothyriomycetidae</taxon>
        <taxon>Chaetothyriales</taxon>
        <taxon>Herpotrichiellaceae</taxon>
        <taxon>Fonsecaea</taxon>
    </lineage>
</organism>
<dbReference type="InterPro" id="IPR036279">
    <property type="entry name" value="5-3_exonuclease_C_sf"/>
</dbReference>
<dbReference type="RefSeq" id="XP_016637829.1">
    <property type="nucleotide sequence ID" value="XM_016770919.1"/>
</dbReference>
<accession>A0A0D2J2P1</accession>
<dbReference type="InterPro" id="IPR006084">
    <property type="entry name" value="XPG/Rad2"/>
</dbReference>
<dbReference type="InterPro" id="IPR006085">
    <property type="entry name" value="XPG_DNA_repair_N"/>
</dbReference>
<dbReference type="GO" id="GO:0017108">
    <property type="term" value="F:5'-flap endonuclease activity"/>
    <property type="evidence" value="ECO:0007669"/>
    <property type="project" value="TreeGrafter"/>
</dbReference>
<dbReference type="InterPro" id="IPR006086">
    <property type="entry name" value="XPG-I_dom"/>
</dbReference>
<dbReference type="PANTHER" id="PTHR11081:SF75">
    <property type="entry name" value="ENDONUCLEASE, PUTATIVE (AFU_ORTHOLOGUE AFUA_3G13260)-RELATED"/>
    <property type="match status" value="1"/>
</dbReference>
<dbReference type="FunFam" id="3.40.50.1010:FF:000037">
    <property type="entry name" value="Rad2-like endonuclease, putative (AFU_orthologue AFUA_3G13260)"/>
    <property type="match status" value="1"/>
</dbReference>
<feature type="region of interest" description="Disordered" evidence="3">
    <location>
        <begin position="431"/>
        <end position="466"/>
    </location>
</feature>
<dbReference type="Pfam" id="PF18380">
    <property type="entry name" value="GEN1_C"/>
    <property type="match status" value="1"/>
</dbReference>
<dbReference type="Proteomes" id="UP000053411">
    <property type="component" value="Unassembled WGS sequence"/>
</dbReference>
<name>A0A0D2J2P1_9EURO</name>
<evidence type="ECO:0000256" key="2">
    <source>
        <dbReference type="ARBA" id="ARBA00022801"/>
    </source>
</evidence>
<dbReference type="PANTHER" id="PTHR11081">
    <property type="entry name" value="FLAP ENDONUCLEASE FAMILY MEMBER"/>
    <property type="match status" value="1"/>
</dbReference>
<keyword evidence="1" id="KW-0540">Nuclease</keyword>
<keyword evidence="2" id="KW-0378">Hydrolase</keyword>
<evidence type="ECO:0000313" key="5">
    <source>
        <dbReference type="EMBL" id="KIY03707.1"/>
    </source>
</evidence>
<evidence type="ECO:0000313" key="6">
    <source>
        <dbReference type="Proteomes" id="UP000053411"/>
    </source>
</evidence>
<feature type="compositionally biased region" description="Basic and acidic residues" evidence="3">
    <location>
        <begin position="617"/>
        <end position="636"/>
    </location>
</feature>
<dbReference type="InterPro" id="IPR029060">
    <property type="entry name" value="PIN-like_dom_sf"/>
</dbReference>
<protein>
    <recommendedName>
        <fullName evidence="4">XPG-I domain-containing protein</fullName>
    </recommendedName>
</protein>
<feature type="compositionally biased region" description="Polar residues" evidence="3">
    <location>
        <begin position="593"/>
        <end position="610"/>
    </location>
</feature>
<dbReference type="SMART" id="SM00484">
    <property type="entry name" value="XPGI"/>
    <property type="match status" value="1"/>
</dbReference>
<dbReference type="Gene3D" id="3.40.50.1010">
    <property type="entry name" value="5'-nuclease"/>
    <property type="match status" value="2"/>
</dbReference>
<dbReference type="SUPFAM" id="SSF88723">
    <property type="entry name" value="PIN domain-like"/>
    <property type="match status" value="1"/>
</dbReference>
<evidence type="ECO:0000259" key="4">
    <source>
        <dbReference type="SMART" id="SM00484"/>
    </source>
</evidence>
<feature type="compositionally biased region" description="Polar residues" evidence="3">
    <location>
        <begin position="722"/>
        <end position="732"/>
    </location>
</feature>
<proteinExistence type="predicted"/>
<dbReference type="STRING" id="1442371.A0A0D2J2P1"/>